<dbReference type="Pfam" id="PF00665">
    <property type="entry name" value="rve"/>
    <property type="match status" value="1"/>
</dbReference>
<dbReference type="PROSITE" id="PS50994">
    <property type="entry name" value="INTEGRASE"/>
    <property type="match status" value="1"/>
</dbReference>
<gene>
    <name evidence="3" type="ORF">RF11_13677</name>
</gene>
<dbReference type="Proteomes" id="UP000031668">
    <property type="component" value="Unassembled WGS sequence"/>
</dbReference>
<dbReference type="PANTHER" id="PTHR37984:SF5">
    <property type="entry name" value="PROTEIN NYNRIN-LIKE"/>
    <property type="match status" value="1"/>
</dbReference>
<feature type="region of interest" description="Disordered" evidence="1">
    <location>
        <begin position="70"/>
        <end position="100"/>
    </location>
</feature>
<accession>A0A0C2IA95</accession>
<dbReference type="SUPFAM" id="SSF53098">
    <property type="entry name" value="Ribonuclease H-like"/>
    <property type="match status" value="1"/>
</dbReference>
<reference evidence="3 4" key="1">
    <citation type="journal article" date="2014" name="Genome Biol. Evol.">
        <title>The genome of the myxosporean Thelohanellus kitauei shows adaptations to nutrient acquisition within its fish host.</title>
        <authorList>
            <person name="Yang Y."/>
            <person name="Xiong J."/>
            <person name="Zhou Z."/>
            <person name="Huo F."/>
            <person name="Miao W."/>
            <person name="Ran C."/>
            <person name="Liu Y."/>
            <person name="Zhang J."/>
            <person name="Feng J."/>
            <person name="Wang M."/>
            <person name="Wang M."/>
            <person name="Wang L."/>
            <person name="Yao B."/>
        </authorList>
    </citation>
    <scope>NUCLEOTIDE SEQUENCE [LARGE SCALE GENOMIC DNA]</scope>
    <source>
        <strain evidence="3">Wuqing</strain>
    </source>
</reference>
<dbReference type="AlphaFoldDB" id="A0A0C2IA95"/>
<evidence type="ECO:0000313" key="4">
    <source>
        <dbReference type="Proteomes" id="UP000031668"/>
    </source>
</evidence>
<dbReference type="GO" id="GO:0003676">
    <property type="term" value="F:nucleic acid binding"/>
    <property type="evidence" value="ECO:0007669"/>
    <property type="project" value="InterPro"/>
</dbReference>
<organism evidence="3 4">
    <name type="scientific">Thelohanellus kitauei</name>
    <name type="common">Myxosporean</name>
    <dbReference type="NCBI Taxonomy" id="669202"/>
    <lineage>
        <taxon>Eukaryota</taxon>
        <taxon>Metazoa</taxon>
        <taxon>Cnidaria</taxon>
        <taxon>Myxozoa</taxon>
        <taxon>Myxosporea</taxon>
        <taxon>Bivalvulida</taxon>
        <taxon>Platysporina</taxon>
        <taxon>Myxobolidae</taxon>
        <taxon>Thelohanellus</taxon>
    </lineage>
</organism>
<dbReference type="InterPro" id="IPR036397">
    <property type="entry name" value="RNaseH_sf"/>
</dbReference>
<sequence length="100" mass="11229">MLWVIVDASRKRVEVFPTKQATTEKLIKSLQCSFSSFGLPVQIIINNGPQFISQTFKMFCKSNGIKRIKSTPSHSTTNDFVEKNHSNDQKPISAIKGNTL</sequence>
<proteinExistence type="predicted"/>
<dbReference type="InterPro" id="IPR012337">
    <property type="entry name" value="RNaseH-like_sf"/>
</dbReference>
<name>A0A0C2IA95_THEKT</name>
<dbReference type="PANTHER" id="PTHR37984">
    <property type="entry name" value="PROTEIN CBG26694"/>
    <property type="match status" value="1"/>
</dbReference>
<feature type="domain" description="Integrase catalytic" evidence="2">
    <location>
        <begin position="1"/>
        <end position="100"/>
    </location>
</feature>
<dbReference type="InterPro" id="IPR050951">
    <property type="entry name" value="Retrovirus_Pol_polyprotein"/>
</dbReference>
<evidence type="ECO:0000313" key="3">
    <source>
        <dbReference type="EMBL" id="KII62223.1"/>
    </source>
</evidence>
<protein>
    <submittedName>
        <fullName evidence="3">Pol polyprotein</fullName>
    </submittedName>
</protein>
<dbReference type="OrthoDB" id="5982225at2759"/>
<feature type="compositionally biased region" description="Polar residues" evidence="1">
    <location>
        <begin position="70"/>
        <end position="79"/>
    </location>
</feature>
<comment type="caution">
    <text evidence="3">The sequence shown here is derived from an EMBL/GenBank/DDBJ whole genome shotgun (WGS) entry which is preliminary data.</text>
</comment>
<evidence type="ECO:0000256" key="1">
    <source>
        <dbReference type="SAM" id="MobiDB-lite"/>
    </source>
</evidence>
<dbReference type="InterPro" id="IPR001584">
    <property type="entry name" value="Integrase_cat-core"/>
</dbReference>
<dbReference type="GO" id="GO:0015074">
    <property type="term" value="P:DNA integration"/>
    <property type="evidence" value="ECO:0007669"/>
    <property type="project" value="InterPro"/>
</dbReference>
<dbReference type="EMBL" id="JWZT01005052">
    <property type="protein sequence ID" value="KII62223.1"/>
    <property type="molecule type" value="Genomic_DNA"/>
</dbReference>
<evidence type="ECO:0000259" key="2">
    <source>
        <dbReference type="PROSITE" id="PS50994"/>
    </source>
</evidence>
<dbReference type="OMA" id="IINNGPQ"/>
<keyword evidence="4" id="KW-1185">Reference proteome</keyword>
<dbReference type="Gene3D" id="3.30.420.10">
    <property type="entry name" value="Ribonuclease H-like superfamily/Ribonuclease H"/>
    <property type="match status" value="1"/>
</dbReference>